<dbReference type="EMBL" id="SMLW01000650">
    <property type="protein sequence ID" value="MTI28016.1"/>
    <property type="molecule type" value="Genomic_DNA"/>
</dbReference>
<gene>
    <name evidence="2" type="ORF">E1163_23870</name>
</gene>
<evidence type="ECO:0000313" key="2">
    <source>
        <dbReference type="EMBL" id="MTI28016.1"/>
    </source>
</evidence>
<keyword evidence="1" id="KW-0472">Membrane</keyword>
<name>A0ABW9RWD2_9BACT</name>
<proteinExistence type="predicted"/>
<evidence type="ECO:0000256" key="1">
    <source>
        <dbReference type="SAM" id="Phobius"/>
    </source>
</evidence>
<keyword evidence="3" id="KW-1185">Reference proteome</keyword>
<protein>
    <submittedName>
        <fullName evidence="2">Uncharacterized protein</fullName>
    </submittedName>
</protein>
<comment type="caution">
    <text evidence="2">The sequence shown here is derived from an EMBL/GenBank/DDBJ whole genome shotgun (WGS) entry which is preliminary data.</text>
</comment>
<feature type="transmembrane region" description="Helical" evidence="1">
    <location>
        <begin position="6"/>
        <end position="23"/>
    </location>
</feature>
<accession>A0ABW9RWD2</accession>
<organism evidence="2 3">
    <name type="scientific">Fulvivirga kasyanovii</name>
    <dbReference type="NCBI Taxonomy" id="396812"/>
    <lineage>
        <taxon>Bacteria</taxon>
        <taxon>Pseudomonadati</taxon>
        <taxon>Bacteroidota</taxon>
        <taxon>Cytophagia</taxon>
        <taxon>Cytophagales</taxon>
        <taxon>Fulvivirgaceae</taxon>
        <taxon>Fulvivirga</taxon>
    </lineage>
</organism>
<keyword evidence="1" id="KW-0812">Transmembrane</keyword>
<dbReference type="Proteomes" id="UP000798808">
    <property type="component" value="Unassembled WGS sequence"/>
</dbReference>
<keyword evidence="1" id="KW-1133">Transmembrane helix</keyword>
<sequence>MSKKKLFFLFALIFFGAMIYITYDISMRTTFPGSKPQLKERLLHGDKQQNDTAAVDSLDKVQFNDD</sequence>
<reference evidence="2 3" key="1">
    <citation type="submission" date="2019-02" db="EMBL/GenBank/DDBJ databases">
        <authorList>
            <person name="Goldberg S.R."/>
            <person name="Haltli B.A."/>
            <person name="Correa H."/>
            <person name="Russell K.G."/>
        </authorList>
    </citation>
    <scope>NUCLEOTIDE SEQUENCE [LARGE SCALE GENOMIC DNA]</scope>
    <source>
        <strain evidence="2 3">JCM 16186</strain>
    </source>
</reference>
<evidence type="ECO:0000313" key="3">
    <source>
        <dbReference type="Proteomes" id="UP000798808"/>
    </source>
</evidence>